<organism evidence="2 3">
    <name type="scientific">Tenacibaculum jejuense</name>
    <dbReference type="NCBI Taxonomy" id="584609"/>
    <lineage>
        <taxon>Bacteria</taxon>
        <taxon>Pseudomonadati</taxon>
        <taxon>Bacteroidota</taxon>
        <taxon>Flavobacteriia</taxon>
        <taxon>Flavobacteriales</taxon>
        <taxon>Flavobacteriaceae</taxon>
        <taxon>Tenacibaculum</taxon>
    </lineage>
</organism>
<keyword evidence="1" id="KW-1133">Transmembrane helix</keyword>
<evidence type="ECO:0000256" key="1">
    <source>
        <dbReference type="SAM" id="Phobius"/>
    </source>
</evidence>
<evidence type="ECO:0000313" key="2">
    <source>
        <dbReference type="EMBL" id="SNR14098.1"/>
    </source>
</evidence>
<keyword evidence="1" id="KW-0812">Transmembrane</keyword>
<keyword evidence="3" id="KW-1185">Reference proteome</keyword>
<keyword evidence="1" id="KW-0472">Membrane</keyword>
<feature type="transmembrane region" description="Helical" evidence="1">
    <location>
        <begin position="12"/>
        <end position="30"/>
    </location>
</feature>
<protein>
    <submittedName>
        <fullName evidence="2">Uncharacterized protein</fullName>
    </submittedName>
</protein>
<name>A0A238U667_9FLAO</name>
<feature type="transmembrane region" description="Helical" evidence="1">
    <location>
        <begin position="111"/>
        <end position="132"/>
    </location>
</feature>
<dbReference type="Proteomes" id="UP000215214">
    <property type="component" value="Chromosome TJEJU"/>
</dbReference>
<feature type="transmembrane region" description="Helical" evidence="1">
    <location>
        <begin position="80"/>
        <end position="99"/>
    </location>
</feature>
<feature type="transmembrane region" description="Helical" evidence="1">
    <location>
        <begin position="42"/>
        <end position="60"/>
    </location>
</feature>
<sequence length="142" mass="16489">MKKASKNSVRIITTLGLLTIIYTSFVVYISQTGPDWEVPQNVMFYISILPVILLITMILIYKALNLKLSSEAHKLKRHVIIISCISFIFSTTIAFIDIYNWPLTYPTISKFLNFYFLLVVMLIAILEFIYINKKLNDTTRTR</sequence>
<reference evidence="2 3" key="1">
    <citation type="submission" date="2017-07" db="EMBL/GenBank/DDBJ databases">
        <authorList>
            <person name="Sun Z.S."/>
            <person name="Albrecht U."/>
            <person name="Echele G."/>
            <person name="Lee C.C."/>
        </authorList>
    </citation>
    <scope>NUCLEOTIDE SEQUENCE [LARGE SCALE GENOMIC DNA]</scope>
    <source>
        <strain evidence="3">type strain: KCTC 22618</strain>
    </source>
</reference>
<proteinExistence type="predicted"/>
<gene>
    <name evidence="2" type="ORF">TJEJU_0298</name>
</gene>
<accession>A0A238U667</accession>
<dbReference type="AlphaFoldDB" id="A0A238U667"/>
<evidence type="ECO:0000313" key="3">
    <source>
        <dbReference type="Proteomes" id="UP000215214"/>
    </source>
</evidence>
<dbReference type="EMBL" id="LT899436">
    <property type="protein sequence ID" value="SNR14098.1"/>
    <property type="molecule type" value="Genomic_DNA"/>
</dbReference>
<dbReference type="KEGG" id="tje:TJEJU_0298"/>